<sequence>MPCTPARAYWAARRAVWAHEIQFDHLERHILPVLDKERLQKLSPAHLRRLFNGLNRAGLGASSQRQVRQFLISALRDAQRLELVTRNVTEVVKPTPARGKEQGALPSFTAEEAAAFAGAAAADHREAPLLFALSTGMRRGEAVGLRWQDVSGRGPGPRARDRGRGPARRDPHLTQDQQVPPDGLPLP</sequence>
<feature type="compositionally biased region" description="Basic and acidic residues" evidence="3">
    <location>
        <begin position="158"/>
        <end position="173"/>
    </location>
</feature>
<dbReference type="EMBL" id="JACHEW010000001">
    <property type="protein sequence ID" value="MBB6015113.1"/>
    <property type="molecule type" value="Genomic_DNA"/>
</dbReference>
<reference evidence="5 6" key="1">
    <citation type="submission" date="2019-06" db="EMBL/GenBank/DDBJ databases">
        <title>Genome sequence of Deinococcus radiopugnans ATCC 19172.</title>
        <authorList>
            <person name="Maclea K.S."/>
            <person name="Maynard C.R."/>
        </authorList>
    </citation>
    <scope>NUCLEOTIDE SEQUENCE [LARGE SCALE GENOMIC DNA]</scope>
    <source>
        <strain evidence="5 6">ATCC 19172</strain>
    </source>
</reference>
<feature type="region of interest" description="Disordered" evidence="3">
    <location>
        <begin position="145"/>
        <end position="187"/>
    </location>
</feature>
<dbReference type="GO" id="GO:0003677">
    <property type="term" value="F:DNA binding"/>
    <property type="evidence" value="ECO:0007669"/>
    <property type="project" value="UniProtKB-KW"/>
</dbReference>
<organism evidence="5 6">
    <name type="scientific">Deinococcus radiopugnans ATCC 19172</name>
    <dbReference type="NCBI Taxonomy" id="585398"/>
    <lineage>
        <taxon>Bacteria</taxon>
        <taxon>Thermotogati</taxon>
        <taxon>Deinococcota</taxon>
        <taxon>Deinococci</taxon>
        <taxon>Deinococcales</taxon>
        <taxon>Deinococcaceae</taxon>
        <taxon>Deinococcus</taxon>
    </lineage>
</organism>
<dbReference type="GO" id="GO:0015074">
    <property type="term" value="P:DNA integration"/>
    <property type="evidence" value="ECO:0007669"/>
    <property type="project" value="InterPro"/>
</dbReference>
<name>A0A5C4Y7D6_9DEIO</name>
<dbReference type="GO" id="GO:0006310">
    <property type="term" value="P:DNA recombination"/>
    <property type="evidence" value="ECO:0007669"/>
    <property type="project" value="UniProtKB-KW"/>
</dbReference>
<proteinExistence type="predicted"/>
<dbReference type="SUPFAM" id="SSF56349">
    <property type="entry name" value="DNA breaking-rejoining enzymes"/>
    <property type="match status" value="1"/>
</dbReference>
<dbReference type="InterPro" id="IPR010998">
    <property type="entry name" value="Integrase_recombinase_N"/>
</dbReference>
<keyword evidence="2" id="KW-0233">DNA recombination</keyword>
<dbReference type="AlphaFoldDB" id="A0A5C4Y7D6"/>
<evidence type="ECO:0000313" key="6">
    <source>
        <dbReference type="Proteomes" id="UP000313988"/>
    </source>
</evidence>
<evidence type="ECO:0000256" key="3">
    <source>
        <dbReference type="SAM" id="MobiDB-lite"/>
    </source>
</evidence>
<gene>
    <name evidence="5" type="ORF">FHR04_10580</name>
    <name evidence="4" type="ORF">HNQ04_000337</name>
</gene>
<evidence type="ECO:0000256" key="1">
    <source>
        <dbReference type="ARBA" id="ARBA00023125"/>
    </source>
</evidence>
<dbReference type="InterPro" id="IPR011010">
    <property type="entry name" value="DNA_brk_join_enz"/>
</dbReference>
<dbReference type="OrthoDB" id="73608at2"/>
<reference evidence="4 7" key="2">
    <citation type="submission" date="2020-08" db="EMBL/GenBank/DDBJ databases">
        <title>Genomic Encyclopedia of Type Strains, Phase IV (KMG-IV): sequencing the most valuable type-strain genomes for metagenomic binning, comparative biology and taxonomic classification.</title>
        <authorList>
            <person name="Goeker M."/>
        </authorList>
    </citation>
    <scope>NUCLEOTIDE SEQUENCE [LARGE SCALE GENOMIC DNA]</scope>
    <source>
        <strain evidence="4 7">DSM 12027</strain>
    </source>
</reference>
<keyword evidence="1" id="KW-0238">DNA-binding</keyword>
<accession>A0A5C4Y7D6</accession>
<dbReference type="Gene3D" id="1.10.443.10">
    <property type="entry name" value="Intergrase catalytic core"/>
    <property type="match status" value="1"/>
</dbReference>
<dbReference type="InterPro" id="IPR013762">
    <property type="entry name" value="Integrase-like_cat_sf"/>
</dbReference>
<protein>
    <submittedName>
        <fullName evidence="4">Integrase</fullName>
    </submittedName>
</protein>
<dbReference type="Proteomes" id="UP000313988">
    <property type="component" value="Unassembled WGS sequence"/>
</dbReference>
<dbReference type="Gene3D" id="1.10.150.130">
    <property type="match status" value="1"/>
</dbReference>
<evidence type="ECO:0000256" key="2">
    <source>
        <dbReference type="ARBA" id="ARBA00023172"/>
    </source>
</evidence>
<dbReference type="EMBL" id="VDMO01000010">
    <property type="protein sequence ID" value="TNM70921.1"/>
    <property type="molecule type" value="Genomic_DNA"/>
</dbReference>
<evidence type="ECO:0000313" key="7">
    <source>
        <dbReference type="Proteomes" id="UP000629870"/>
    </source>
</evidence>
<keyword evidence="7" id="KW-1185">Reference proteome</keyword>
<dbReference type="Proteomes" id="UP000629870">
    <property type="component" value="Unassembled WGS sequence"/>
</dbReference>
<evidence type="ECO:0000313" key="4">
    <source>
        <dbReference type="EMBL" id="MBB6015113.1"/>
    </source>
</evidence>
<evidence type="ECO:0000313" key="5">
    <source>
        <dbReference type="EMBL" id="TNM70921.1"/>
    </source>
</evidence>
<dbReference type="RefSeq" id="WP_139403145.1">
    <property type="nucleotide sequence ID" value="NZ_JACHEW010000001.1"/>
</dbReference>
<comment type="caution">
    <text evidence="5">The sequence shown here is derived from an EMBL/GenBank/DDBJ whole genome shotgun (WGS) entry which is preliminary data.</text>
</comment>